<dbReference type="InterPro" id="IPR051609">
    <property type="entry name" value="NmrA/Isoflavone_reductase-like"/>
</dbReference>
<dbReference type="Proteomes" id="UP001583177">
    <property type="component" value="Unassembled WGS sequence"/>
</dbReference>
<proteinExistence type="inferred from homology"/>
<dbReference type="EMBL" id="JAWRVE010000145">
    <property type="protein sequence ID" value="KAL1853935.1"/>
    <property type="molecule type" value="Genomic_DNA"/>
</dbReference>
<gene>
    <name evidence="5" type="ORF">Daus18300_011677</name>
</gene>
<evidence type="ECO:0000259" key="4">
    <source>
        <dbReference type="Pfam" id="PF13460"/>
    </source>
</evidence>
<keyword evidence="3" id="KW-0560">Oxidoreductase</keyword>
<protein>
    <recommendedName>
        <fullName evidence="4">NAD(P)-binding domain-containing protein</fullName>
    </recommendedName>
</protein>
<dbReference type="InterPro" id="IPR016040">
    <property type="entry name" value="NAD(P)-bd_dom"/>
</dbReference>
<comment type="caution">
    <text evidence="5">The sequence shown here is derived from an EMBL/GenBank/DDBJ whole genome shotgun (WGS) entry which is preliminary data.</text>
</comment>
<dbReference type="InterPro" id="IPR036291">
    <property type="entry name" value="NAD(P)-bd_dom_sf"/>
</dbReference>
<dbReference type="SUPFAM" id="SSF51735">
    <property type="entry name" value="NAD(P)-binding Rossmann-fold domains"/>
    <property type="match status" value="1"/>
</dbReference>
<evidence type="ECO:0000256" key="2">
    <source>
        <dbReference type="ARBA" id="ARBA00022857"/>
    </source>
</evidence>
<feature type="non-terminal residue" evidence="5">
    <location>
        <position position="102"/>
    </location>
</feature>
<evidence type="ECO:0000313" key="6">
    <source>
        <dbReference type="Proteomes" id="UP001583177"/>
    </source>
</evidence>
<evidence type="ECO:0000313" key="5">
    <source>
        <dbReference type="EMBL" id="KAL1853935.1"/>
    </source>
</evidence>
<keyword evidence="6" id="KW-1185">Reference proteome</keyword>
<name>A0ABR3W5S4_9PEZI</name>
<dbReference type="Gene3D" id="3.40.50.720">
    <property type="entry name" value="NAD(P)-binding Rossmann-like Domain"/>
    <property type="match status" value="1"/>
</dbReference>
<comment type="similarity">
    <text evidence="1">Belongs to the NmrA-type oxidoreductase family. Isoflavone reductase subfamily.</text>
</comment>
<reference evidence="5 6" key="1">
    <citation type="journal article" date="2024" name="IMA Fungus">
        <title>IMA Genome - F19 : A genome assembly and annotation guide to empower mycologists, including annotated draft genome sequences of Ceratocystis pirilliformis, Diaporthe australafricana, Fusarium ophioides, Paecilomyces lecythidis, and Sporothrix stenoceras.</title>
        <authorList>
            <person name="Aylward J."/>
            <person name="Wilson A.M."/>
            <person name="Visagie C.M."/>
            <person name="Spraker J."/>
            <person name="Barnes I."/>
            <person name="Buitendag C."/>
            <person name="Ceriani C."/>
            <person name="Del Mar Angel L."/>
            <person name="du Plessis D."/>
            <person name="Fuchs T."/>
            <person name="Gasser K."/>
            <person name="Kramer D."/>
            <person name="Li W."/>
            <person name="Munsamy K."/>
            <person name="Piso A."/>
            <person name="Price J.L."/>
            <person name="Sonnekus B."/>
            <person name="Thomas C."/>
            <person name="van der Nest A."/>
            <person name="van Dijk A."/>
            <person name="van Heerden A."/>
            <person name="van Vuuren N."/>
            <person name="Yilmaz N."/>
            <person name="Duong T.A."/>
            <person name="van der Merwe N.A."/>
            <person name="Wingfield M.J."/>
            <person name="Wingfield B.D."/>
        </authorList>
    </citation>
    <scope>NUCLEOTIDE SEQUENCE [LARGE SCALE GENOMIC DNA]</scope>
    <source>
        <strain evidence="5 6">CMW 18300</strain>
    </source>
</reference>
<keyword evidence="2" id="KW-0521">NADP</keyword>
<accession>A0ABR3W5S4</accession>
<organism evidence="5 6">
    <name type="scientific">Diaporthe australafricana</name>
    <dbReference type="NCBI Taxonomy" id="127596"/>
    <lineage>
        <taxon>Eukaryota</taxon>
        <taxon>Fungi</taxon>
        <taxon>Dikarya</taxon>
        <taxon>Ascomycota</taxon>
        <taxon>Pezizomycotina</taxon>
        <taxon>Sordariomycetes</taxon>
        <taxon>Sordariomycetidae</taxon>
        <taxon>Diaporthales</taxon>
        <taxon>Diaporthaceae</taxon>
        <taxon>Diaporthe</taxon>
    </lineage>
</organism>
<feature type="domain" description="NAD(P)-binding" evidence="4">
    <location>
        <begin position="8"/>
        <end position="101"/>
    </location>
</feature>
<dbReference type="PANTHER" id="PTHR47706">
    <property type="entry name" value="NMRA-LIKE FAMILY PROTEIN"/>
    <property type="match status" value="1"/>
</dbReference>
<evidence type="ECO:0000256" key="1">
    <source>
        <dbReference type="ARBA" id="ARBA00005725"/>
    </source>
</evidence>
<evidence type="ECO:0000256" key="3">
    <source>
        <dbReference type="ARBA" id="ARBA00023002"/>
    </source>
</evidence>
<sequence length="102" mass="10791">MVNVVVAGGTGGVGRSIVDALKADGKHKVIILARKIPDNVELGFPVIAVDYDDVDALHVVLEEHRIETVISALALHLIGAGKSQINLIKAAEKASITKRFVT</sequence>
<dbReference type="Pfam" id="PF13460">
    <property type="entry name" value="NAD_binding_10"/>
    <property type="match status" value="1"/>
</dbReference>
<dbReference type="PANTHER" id="PTHR47706:SF4">
    <property type="entry name" value="NMRA-LIKE DOMAIN-CONTAINING PROTEIN"/>
    <property type="match status" value="1"/>
</dbReference>